<dbReference type="PANTHER" id="PTHR13031:SF0">
    <property type="entry name" value="RIBONUCLEASE P PROTEIN SUBUNIT P30"/>
    <property type="match status" value="1"/>
</dbReference>
<dbReference type="Proteomes" id="UP000038045">
    <property type="component" value="Unplaced"/>
</dbReference>
<dbReference type="SUPFAM" id="SSF89550">
    <property type="entry name" value="PHP domain-like"/>
    <property type="match status" value="1"/>
</dbReference>
<evidence type="ECO:0000313" key="5">
    <source>
        <dbReference type="WBParaSite" id="PTRK_0001105500.1"/>
    </source>
</evidence>
<keyword evidence="4" id="KW-1185">Reference proteome</keyword>
<accession>A0A0N4ZRC0</accession>
<dbReference type="InterPro" id="IPR016195">
    <property type="entry name" value="Pol/histidinol_Pase-like"/>
</dbReference>
<dbReference type="WBParaSite" id="PTRK_0001105500.1">
    <property type="protein sequence ID" value="PTRK_0001105500.1"/>
    <property type="gene ID" value="PTRK_0001105500"/>
</dbReference>
<comment type="subcellular location">
    <subcellularLocation>
        <location evidence="1">Nucleus</location>
    </subcellularLocation>
</comment>
<proteinExistence type="inferred from homology"/>
<evidence type="ECO:0000313" key="4">
    <source>
        <dbReference type="Proteomes" id="UP000038045"/>
    </source>
</evidence>
<reference evidence="5" key="1">
    <citation type="submission" date="2017-02" db="UniProtKB">
        <authorList>
            <consortium name="WormBaseParasite"/>
        </authorList>
    </citation>
    <scope>IDENTIFICATION</scope>
</reference>
<dbReference type="Gene3D" id="3.20.20.140">
    <property type="entry name" value="Metal-dependent hydrolases"/>
    <property type="match status" value="1"/>
</dbReference>
<comment type="similarity">
    <text evidence="2">Belongs to the eukaryotic/archaeal RNase P protein component 3 family.</text>
</comment>
<evidence type="ECO:0000256" key="1">
    <source>
        <dbReference type="ARBA" id="ARBA00004123"/>
    </source>
</evidence>
<dbReference type="Pfam" id="PF01876">
    <property type="entry name" value="RNase_P_p30"/>
    <property type="match status" value="1"/>
</dbReference>
<dbReference type="GO" id="GO:0008033">
    <property type="term" value="P:tRNA processing"/>
    <property type="evidence" value="ECO:0007669"/>
    <property type="project" value="UniProtKB-KW"/>
</dbReference>
<organism evidence="4 5">
    <name type="scientific">Parastrongyloides trichosuri</name>
    <name type="common">Possum-specific nematode worm</name>
    <dbReference type="NCBI Taxonomy" id="131310"/>
    <lineage>
        <taxon>Eukaryota</taxon>
        <taxon>Metazoa</taxon>
        <taxon>Ecdysozoa</taxon>
        <taxon>Nematoda</taxon>
        <taxon>Chromadorea</taxon>
        <taxon>Rhabditida</taxon>
        <taxon>Tylenchina</taxon>
        <taxon>Panagrolaimomorpha</taxon>
        <taxon>Strongyloidoidea</taxon>
        <taxon>Strongyloididae</taxon>
        <taxon>Parastrongyloides</taxon>
    </lineage>
</organism>
<dbReference type="STRING" id="131310.A0A0N4ZRC0"/>
<sequence length="304" mass="34605">MTENFQFADLNIRYTGNKEKTLNLVKRAIRMGYDCIAINIDVGLFFCPELKNEDEPPTKKKKKKNVEENISLPEPFFVDESTLDLSLLERQGKKFRQFSRLTCDLTDSTSVFRLQQACKDSKYDIIAVRPASLDILNTVAKKGTFVDIITCNHCEGKISWLGKSKALQGAAFEDGLTFEIIYSPSLRDRESRRNLICNSRLLLNIFNHGRGVMISSGAEELSELRGPYDAMNITCLFGIDPKYARKFVSENPENVLKRCSSRKTIRCTLLEVSTNSESELKKFNEIINVDELKKIDLFNAQIVS</sequence>
<dbReference type="GO" id="GO:0005655">
    <property type="term" value="C:nucleolar ribonuclease P complex"/>
    <property type="evidence" value="ECO:0007669"/>
    <property type="project" value="TreeGrafter"/>
</dbReference>
<dbReference type="AlphaFoldDB" id="A0A0N4ZRC0"/>
<protein>
    <submittedName>
        <fullName evidence="5">Uncharacterized protein</fullName>
    </submittedName>
</protein>
<dbReference type="GO" id="GO:0003723">
    <property type="term" value="F:RNA binding"/>
    <property type="evidence" value="ECO:0007669"/>
    <property type="project" value="TreeGrafter"/>
</dbReference>
<evidence type="ECO:0000256" key="2">
    <source>
        <dbReference type="ARBA" id="ARBA00007331"/>
    </source>
</evidence>
<name>A0A0N4ZRC0_PARTI</name>
<dbReference type="InterPro" id="IPR002738">
    <property type="entry name" value="RNase_P_p30"/>
</dbReference>
<evidence type="ECO:0000256" key="3">
    <source>
        <dbReference type="ARBA" id="ARBA00022694"/>
    </source>
</evidence>
<dbReference type="PANTHER" id="PTHR13031">
    <property type="entry name" value="RIBONUCLEASE P SUBUNIT P30"/>
    <property type="match status" value="1"/>
</dbReference>
<keyword evidence="3" id="KW-0819">tRNA processing</keyword>